<feature type="coiled-coil region" evidence="1">
    <location>
        <begin position="186"/>
        <end position="213"/>
    </location>
</feature>
<accession>A0A3S4TWM8</accession>
<dbReference type="GeneID" id="85011827"/>
<dbReference type="GO" id="GO:0003723">
    <property type="term" value="F:RNA binding"/>
    <property type="evidence" value="ECO:0007669"/>
    <property type="project" value="InterPro"/>
</dbReference>
<proteinExistence type="predicted"/>
<dbReference type="EMBL" id="LR134384">
    <property type="protein sequence ID" value="VEH14974.1"/>
    <property type="molecule type" value="Genomic_DNA"/>
</dbReference>
<evidence type="ECO:0000256" key="1">
    <source>
        <dbReference type="SAM" id="Coils"/>
    </source>
</evidence>
<evidence type="ECO:0000259" key="2">
    <source>
        <dbReference type="Pfam" id="PF00849"/>
    </source>
</evidence>
<dbReference type="Gene3D" id="3.30.2350.10">
    <property type="entry name" value="Pseudouridine synthase"/>
    <property type="match status" value="1"/>
</dbReference>
<dbReference type="InterPro" id="IPR050188">
    <property type="entry name" value="RluA_PseudoU_synthase"/>
</dbReference>
<keyword evidence="3" id="KW-0413">Isomerase</keyword>
<dbReference type="PROSITE" id="PS01129">
    <property type="entry name" value="PSI_RLU"/>
    <property type="match status" value="1"/>
</dbReference>
<dbReference type="Proteomes" id="UP000274578">
    <property type="component" value="Chromosome 1"/>
</dbReference>
<sequence>MIFHPLSATTADIPVRMNNPFYYEPDVLCRTAANEVQCRIAEAAPDFKAEVDRGKMFGVLIVRWKGDLGYLAGYSGQICGRSDWPEFVPAVFDYLQPDGYFKQHEAGISALNERINTLENSAELRKARQEWYDIVHEAEKEIAAFKAAAKREKEGRPKELTPDMIRRSQFLKAELHRMKQHLALQIADKKAIVDKIEAEIKALKMQRHQQSDALQNWLFSHFVMFDSHGNQQDLLRIFSPMTPPAGSGECCEPKLLQYAFSHQMQPVSMAMFWWGASPRDEIRHHLQFYPACNGKCKPILKWMLRNIDIEENPLERASQQALEWIYEDKDIAVVCKPAGMLSVPGKSQRENVRSLVRQRHPEATGPMIVHRLDMATSGLLVVALNLKSYIDLQRQFEEHSVQKRYVALLSRPHHGARSGQISLPLRPDLHDRPRQIVDAVHGRKAVTNYQQTGENRMNLYPLTGRTHQLRMHCAHADGLNNPIKGDELYGTRDERLYLHAEELSFVHPGTGKRMHFERHADF</sequence>
<reference evidence="3 4" key="1">
    <citation type="submission" date="2018-12" db="EMBL/GenBank/DDBJ databases">
        <authorList>
            <consortium name="Pathogen Informatics"/>
        </authorList>
    </citation>
    <scope>NUCLEOTIDE SEQUENCE [LARGE SCALE GENOMIC DNA]</scope>
    <source>
        <strain evidence="3 4">NCTC13071</strain>
    </source>
</reference>
<dbReference type="InterPro" id="IPR006224">
    <property type="entry name" value="PsdUridine_synth_RluA-like_CS"/>
</dbReference>
<dbReference type="CDD" id="cd02869">
    <property type="entry name" value="PseudoU_synth_RluA_like"/>
    <property type="match status" value="1"/>
</dbReference>
<keyword evidence="1" id="KW-0175">Coiled coil</keyword>
<feature type="coiled-coil region" evidence="1">
    <location>
        <begin position="101"/>
        <end position="155"/>
    </location>
</feature>
<evidence type="ECO:0000313" key="4">
    <source>
        <dbReference type="Proteomes" id="UP000274578"/>
    </source>
</evidence>
<dbReference type="GO" id="GO:0160151">
    <property type="term" value="F:tRNA pseudouridine(32) synthase activity"/>
    <property type="evidence" value="ECO:0007669"/>
    <property type="project" value="UniProtKB-EC"/>
</dbReference>
<protein>
    <submittedName>
        <fullName evidence="3">Ribosomal large subunit pseudouridine synthase A</fullName>
        <ecNumber evidence="3">5.4.99.28</ecNumber>
    </submittedName>
</protein>
<dbReference type="Pfam" id="PF00849">
    <property type="entry name" value="PseudoU_synth_2"/>
    <property type="match status" value="1"/>
</dbReference>
<dbReference type="EC" id="5.4.99.28" evidence="3"/>
<gene>
    <name evidence="3" type="primary">rluA</name>
    <name evidence="3" type="ORF">NCTC13071_00960</name>
</gene>
<dbReference type="KEGG" id="poc:NCTC13071_00960"/>
<dbReference type="PANTHER" id="PTHR21600">
    <property type="entry name" value="MITOCHONDRIAL RNA PSEUDOURIDINE SYNTHASE"/>
    <property type="match status" value="1"/>
</dbReference>
<dbReference type="PANTHER" id="PTHR21600:SF89">
    <property type="entry name" value="RIBOSOMAL LARGE SUBUNIT PSEUDOURIDINE SYNTHASE A"/>
    <property type="match status" value="1"/>
</dbReference>
<dbReference type="InterPro" id="IPR020103">
    <property type="entry name" value="PsdUridine_synth_cat_dom_sf"/>
</dbReference>
<name>A0A3S4TWM8_9BACT</name>
<organism evidence="3 4">
    <name type="scientific">Segatella oris</name>
    <dbReference type="NCBI Taxonomy" id="28135"/>
    <lineage>
        <taxon>Bacteria</taxon>
        <taxon>Pseudomonadati</taxon>
        <taxon>Bacteroidota</taxon>
        <taxon>Bacteroidia</taxon>
        <taxon>Bacteroidales</taxon>
        <taxon>Prevotellaceae</taxon>
        <taxon>Segatella</taxon>
    </lineage>
</organism>
<evidence type="ECO:0000313" key="3">
    <source>
        <dbReference type="EMBL" id="VEH14974.1"/>
    </source>
</evidence>
<dbReference type="GO" id="GO:0000455">
    <property type="term" value="P:enzyme-directed rRNA pseudouridine synthesis"/>
    <property type="evidence" value="ECO:0007669"/>
    <property type="project" value="TreeGrafter"/>
</dbReference>
<feature type="domain" description="Pseudouridine synthase RsuA/RluA-like" evidence="2">
    <location>
        <begin position="331"/>
        <end position="475"/>
    </location>
</feature>
<dbReference type="RefSeq" id="WP_018919879.1">
    <property type="nucleotide sequence ID" value="NZ_LR134384.1"/>
</dbReference>
<dbReference type="AlphaFoldDB" id="A0A3S4TWM8"/>
<dbReference type="SUPFAM" id="SSF55120">
    <property type="entry name" value="Pseudouridine synthase"/>
    <property type="match status" value="1"/>
</dbReference>
<dbReference type="InterPro" id="IPR006145">
    <property type="entry name" value="PsdUridine_synth_RsuA/RluA"/>
</dbReference>